<dbReference type="Proteomes" id="UP000827976">
    <property type="component" value="Chromosome 18"/>
</dbReference>
<evidence type="ECO:0000313" key="1">
    <source>
        <dbReference type="EMBL" id="KAH7656282.1"/>
    </source>
</evidence>
<protein>
    <submittedName>
        <fullName evidence="1">DNA (Cytosine-5-)-methyltransferase protein</fullName>
        <ecNumber evidence="1">2.1.1.37</ecNumber>
    </submittedName>
</protein>
<keyword evidence="2" id="KW-1185">Reference proteome</keyword>
<name>A0ACB7U7I9_DIOAL</name>
<accession>A0ACB7U7I9</accession>
<comment type="caution">
    <text evidence="1">The sequence shown here is derived from an EMBL/GenBank/DDBJ whole genome shotgun (WGS) entry which is preliminary data.</text>
</comment>
<gene>
    <name evidence="1" type="ORF">IHE45_18G066700</name>
</gene>
<organism evidence="1 2">
    <name type="scientific">Dioscorea alata</name>
    <name type="common">Purple yam</name>
    <dbReference type="NCBI Taxonomy" id="55571"/>
    <lineage>
        <taxon>Eukaryota</taxon>
        <taxon>Viridiplantae</taxon>
        <taxon>Streptophyta</taxon>
        <taxon>Embryophyta</taxon>
        <taxon>Tracheophyta</taxon>
        <taxon>Spermatophyta</taxon>
        <taxon>Magnoliopsida</taxon>
        <taxon>Liliopsida</taxon>
        <taxon>Dioscoreales</taxon>
        <taxon>Dioscoreaceae</taxon>
        <taxon>Dioscorea</taxon>
    </lineage>
</organism>
<sequence>MVGAPDSAAVSGKKRKVTEFCSTEKRRLTDDDAVVIAKKRSNSSLQNVEDSVGRTRPKGGALWSNCKKRSAKINGKSSIVETRRIRLVEDEEVAVGLTRLGSEDHPPCRKLLDFILHDAEGNPKLFEMSEIQDLFITAFIMPLDDNLEKAKGRGVKCVAFGRIDSWAISGYDEGSPVVWISTDIADYECVKPSSCYKCFYDHFYEKAQISIEVYRKLARSAGGNPDLSLAELVAAVVRSMNRSKSSCSEFIGRDFVICLGHFIYNQLIGLDETSERNDASFSTLPTLLALNNECRNRTDFNKSPSNASCGILKINEAQQSQIIEDDDQKCARLLQEWETWISMKQERARQSTTSRSLCTAELASYYPLPAYYQPSAEEMDEYIIFENDTNMCYPEPPRRVLHNWSLYDSDSRFVPLELLLMKPWDEVDLTVFGSGIVTFDDKYDDETGFCHGTEPGLSSPNSLRIEDTDGFPIFLSALKKWRIKKFEPSMFFISIQTDVARFWLGKPAKQYIQWYEPVFKTAKLVISIITLLRAQSRLSKLSFADVLKKVSEFDNNHPAFISYNLVLVESYVLAHGQFILQLFSKFPDKEIQKCAFVTCLSHKMQERHHFKPLREKKIVVRREENLNASAAVRVLSKRDLMRATTTRLINGIWQEYYLHYSPNDSKQEGTQDVKKQDLEKKEENAEEGLEKKVPNEEEKLSKPCPSTQSCNPKSRHGEVLWKGEPTVKTGSGDAFHIQADVHGDQLLVGGAVVVGTDESEDTMTIVFLEYMFEKEGTKMAHGRILLKSSETILKNAGNEREVFLTNDCVDFKLGDVKESVTVEIRLRSWGHEHRASYANADQIDMAKAEERKKNGLPMEYYCKSLYWPERGAFVSLPFDSMGLGNGVCNSCKQRDTQDVQFAVSSRTSFSYKKTEYNVHDFVYVRPHSFSMAKDKRKTVKGGRIVGLKPYIVCHLLGVEGAKRKGATPESTLVKVRRFYRPEDISADEAYAADIREVYYSEDIFSVSVEMLEGKCEVRKKNDLPNLDFPAITQHVFFCERIYNAVNKCLNELPAKHKFMISLNRKASHTSLRMVKREENCDVEPDDCGRRKDLSKDGRLAALDIFSGSGGLSEGLHQSGVSVTKWAIEYEQSSGEAFSQNHPDTLVFIDNCNVILRAIMEKCGDVDDCISTSEATKLAAELSKEKLNNLPLPGQVDFIYGGPPCQGFSSMNRFNQGAWSKVQCEMILSFLSFVEYFRPRFFLLENVRTFVSFNKGHTFRFTLASLLEMGYQVRFGVLDAGSYGVAQSRKRAFIWAASPEEKLPEWPEPMHVVAGSELRIFLSNGKHYSAVRSTAGGAPFRALTVKDTIGDLPPVGNGASDVEIEYAGKPVSWFQKQIRGRSLVLKDHIAKSMNEINLRRCQLVPKHIGADWRELPDEKVELSNGQISDLRPPCLVRTSHRHNDWKGLFGRLGWEGNFPTSTTDPNPMHKVGMCFHPNQDRIVTVRECARSQGFPDTYTFVGTISDKHRQVGNAVPPTLAYALGRKLKEAIDSKLGDR</sequence>
<dbReference type="EMBL" id="CM037028">
    <property type="protein sequence ID" value="KAH7656282.1"/>
    <property type="molecule type" value="Genomic_DNA"/>
</dbReference>
<keyword evidence="1" id="KW-0808">Transferase</keyword>
<keyword evidence="1" id="KW-0489">Methyltransferase</keyword>
<proteinExistence type="predicted"/>
<dbReference type="EC" id="2.1.1.37" evidence="1"/>
<evidence type="ECO:0000313" key="2">
    <source>
        <dbReference type="Proteomes" id="UP000827976"/>
    </source>
</evidence>
<reference evidence="2" key="1">
    <citation type="journal article" date="2022" name="Nat. Commun.">
        <title>Chromosome evolution and the genetic basis of agronomically important traits in greater yam.</title>
        <authorList>
            <person name="Bredeson J.V."/>
            <person name="Lyons J.B."/>
            <person name="Oniyinde I.O."/>
            <person name="Okereke N.R."/>
            <person name="Kolade O."/>
            <person name="Nnabue I."/>
            <person name="Nwadili C.O."/>
            <person name="Hribova E."/>
            <person name="Parker M."/>
            <person name="Nwogha J."/>
            <person name="Shu S."/>
            <person name="Carlson J."/>
            <person name="Kariba R."/>
            <person name="Muthemba S."/>
            <person name="Knop K."/>
            <person name="Barton G.J."/>
            <person name="Sherwood A.V."/>
            <person name="Lopez-Montes A."/>
            <person name="Asiedu R."/>
            <person name="Jamnadass R."/>
            <person name="Muchugi A."/>
            <person name="Goodstein D."/>
            <person name="Egesi C.N."/>
            <person name="Featherston J."/>
            <person name="Asfaw A."/>
            <person name="Simpson G.G."/>
            <person name="Dolezel J."/>
            <person name="Hendre P.S."/>
            <person name="Van Deynze A."/>
            <person name="Kumar P.L."/>
            <person name="Obidiegwu J.E."/>
            <person name="Bhattacharjee R."/>
            <person name="Rokhsar D.S."/>
        </authorList>
    </citation>
    <scope>NUCLEOTIDE SEQUENCE [LARGE SCALE GENOMIC DNA]</scope>
    <source>
        <strain evidence="2">cv. TDa95/00328</strain>
    </source>
</reference>